<dbReference type="InterPro" id="IPR016161">
    <property type="entry name" value="Ald_DH/histidinol_DH"/>
</dbReference>
<dbReference type="InterPro" id="IPR016162">
    <property type="entry name" value="Ald_DH_N"/>
</dbReference>
<name>A0ABV1RD28_9ALTE</name>
<dbReference type="PANTHER" id="PTHR11699">
    <property type="entry name" value="ALDEHYDE DEHYDROGENASE-RELATED"/>
    <property type="match status" value="1"/>
</dbReference>
<evidence type="ECO:0000256" key="1">
    <source>
        <dbReference type="ARBA" id="ARBA00023002"/>
    </source>
</evidence>
<protein>
    <submittedName>
        <fullName evidence="5">Aldehyde dehydrogenase family protein</fullName>
    </submittedName>
</protein>
<dbReference type="SUPFAM" id="SSF53720">
    <property type="entry name" value="ALDH-like"/>
    <property type="match status" value="1"/>
</dbReference>
<evidence type="ECO:0000256" key="2">
    <source>
        <dbReference type="PROSITE-ProRule" id="PRU10007"/>
    </source>
</evidence>
<accession>A0ABV1RD28</accession>
<reference evidence="5 6" key="1">
    <citation type="submission" date="2024-06" db="EMBL/GenBank/DDBJ databases">
        <authorList>
            <person name="Chen R.Y."/>
        </authorList>
    </citation>
    <scope>NUCLEOTIDE SEQUENCE [LARGE SCALE GENOMIC DNA]</scope>
    <source>
        <strain evidence="5 6">D2</strain>
    </source>
</reference>
<evidence type="ECO:0000313" key="6">
    <source>
        <dbReference type="Proteomes" id="UP001467690"/>
    </source>
</evidence>
<keyword evidence="6" id="KW-1185">Reference proteome</keyword>
<gene>
    <name evidence="5" type="ORF">ABS311_02915</name>
</gene>
<dbReference type="InterPro" id="IPR016163">
    <property type="entry name" value="Ald_DH_C"/>
</dbReference>
<dbReference type="Proteomes" id="UP001467690">
    <property type="component" value="Unassembled WGS sequence"/>
</dbReference>
<dbReference type="PROSITE" id="PS00687">
    <property type="entry name" value="ALDEHYDE_DEHYDR_GLU"/>
    <property type="match status" value="1"/>
</dbReference>
<dbReference type="Gene3D" id="3.40.309.10">
    <property type="entry name" value="Aldehyde Dehydrogenase, Chain A, domain 2"/>
    <property type="match status" value="1"/>
</dbReference>
<dbReference type="EMBL" id="JBELOE010000075">
    <property type="protein sequence ID" value="MER2490831.1"/>
    <property type="molecule type" value="Genomic_DNA"/>
</dbReference>
<dbReference type="RefSeq" id="WP_143870215.1">
    <property type="nucleotide sequence ID" value="NZ_CP041660.1"/>
</dbReference>
<comment type="similarity">
    <text evidence="3">Belongs to the aldehyde dehydrogenase family.</text>
</comment>
<dbReference type="Gene3D" id="3.40.605.10">
    <property type="entry name" value="Aldehyde Dehydrogenase, Chain A, domain 1"/>
    <property type="match status" value="1"/>
</dbReference>
<feature type="domain" description="Aldehyde dehydrogenase" evidence="4">
    <location>
        <begin position="29"/>
        <end position="487"/>
    </location>
</feature>
<organism evidence="5 6">
    <name type="scientific">Catenovulum sediminis</name>
    <dbReference type="NCBI Taxonomy" id="1740262"/>
    <lineage>
        <taxon>Bacteria</taxon>
        <taxon>Pseudomonadati</taxon>
        <taxon>Pseudomonadota</taxon>
        <taxon>Gammaproteobacteria</taxon>
        <taxon>Alteromonadales</taxon>
        <taxon>Alteromonadaceae</taxon>
        <taxon>Catenovulum</taxon>
    </lineage>
</organism>
<feature type="active site" evidence="2">
    <location>
        <position position="262"/>
    </location>
</feature>
<dbReference type="PROSITE" id="PS00070">
    <property type="entry name" value="ALDEHYDE_DEHYDR_CYS"/>
    <property type="match status" value="1"/>
</dbReference>
<dbReference type="InterPro" id="IPR016160">
    <property type="entry name" value="Ald_DH_CS_CYS"/>
</dbReference>
<dbReference type="InterPro" id="IPR015590">
    <property type="entry name" value="Aldehyde_DH_dom"/>
</dbReference>
<keyword evidence="1 3" id="KW-0560">Oxidoreductase</keyword>
<sequence>MSTIDWSVQADTFKPEVRSLINGQHFDADGELYKKTSPIDLRSLSDIAILNEKEVNIAVNAARKAYNSRCWAGLPLTKRKEILFKFSDLINQHVGTLALLDCLEMGKSIHNLMYDDIPTGAASIRWFAEALDKVYDHCAPARDGALGTITSEPLGVVGAIIPWNYPMIMLAWKIAPALAMGNSVVLKPAEQSTYSAIKVAELALEAGIPPGVFNVVTGDGRTGQALASHMDVDGIFFTGSTEVGKLIMQYAAQSNLKKVALECGGKSPFIVLNSSKQLEYAAQSMARHVYFNQGQICSAASRLIIQAECEAEFLALLKQQINQYQPANPLLTDTRVGAMVSHQQLDKVVNYVEMAVQSGAEVFAGGKAVEPVKNGAFYQPTILTGVRNDMPIAQEEIFGPVVSVIRVKDTAEAVQVANQTKYGLAAAVWTDDFNTAHQVASQLRAGTVHVNAYGEDDATVPFGGMKQSGLGKDKSIWSLQQYAEMKTTWFRYS</sequence>
<comment type="caution">
    <text evidence="5">The sequence shown here is derived from an EMBL/GenBank/DDBJ whole genome shotgun (WGS) entry which is preliminary data.</text>
</comment>
<dbReference type="InterPro" id="IPR029510">
    <property type="entry name" value="Ald_DH_CS_GLU"/>
</dbReference>
<evidence type="ECO:0000259" key="4">
    <source>
        <dbReference type="Pfam" id="PF00171"/>
    </source>
</evidence>
<evidence type="ECO:0000256" key="3">
    <source>
        <dbReference type="RuleBase" id="RU003345"/>
    </source>
</evidence>
<evidence type="ECO:0000313" key="5">
    <source>
        <dbReference type="EMBL" id="MER2490831.1"/>
    </source>
</evidence>
<dbReference type="Pfam" id="PF00171">
    <property type="entry name" value="Aldedh"/>
    <property type="match status" value="1"/>
</dbReference>
<proteinExistence type="inferred from homology"/>